<organism evidence="1 2">
    <name type="scientific">Rhamnusium bicolor</name>
    <dbReference type="NCBI Taxonomy" id="1586634"/>
    <lineage>
        <taxon>Eukaryota</taxon>
        <taxon>Metazoa</taxon>
        <taxon>Ecdysozoa</taxon>
        <taxon>Arthropoda</taxon>
        <taxon>Hexapoda</taxon>
        <taxon>Insecta</taxon>
        <taxon>Pterygota</taxon>
        <taxon>Neoptera</taxon>
        <taxon>Endopterygota</taxon>
        <taxon>Coleoptera</taxon>
        <taxon>Polyphaga</taxon>
        <taxon>Cucujiformia</taxon>
        <taxon>Chrysomeloidea</taxon>
        <taxon>Cerambycidae</taxon>
        <taxon>Lepturinae</taxon>
        <taxon>Rhagiini</taxon>
        <taxon>Rhamnusium</taxon>
    </lineage>
</organism>
<name>A0AAV8WPB5_9CUCU</name>
<gene>
    <name evidence="1" type="ORF">NQ314_019468</name>
</gene>
<evidence type="ECO:0000313" key="2">
    <source>
        <dbReference type="Proteomes" id="UP001162156"/>
    </source>
</evidence>
<accession>A0AAV8WPB5</accession>
<evidence type="ECO:0000313" key="1">
    <source>
        <dbReference type="EMBL" id="KAJ8928002.1"/>
    </source>
</evidence>
<proteinExistence type="predicted"/>
<dbReference type="AlphaFoldDB" id="A0AAV8WPB5"/>
<dbReference type="PANTHER" id="PTHR33480">
    <property type="entry name" value="SET DOMAIN-CONTAINING PROTEIN-RELATED"/>
    <property type="match status" value="1"/>
</dbReference>
<dbReference type="PANTHER" id="PTHR33480:SF1">
    <property type="entry name" value="TYR RECOMBINASE DOMAIN-CONTAINING PROTEIN"/>
    <property type="match status" value="1"/>
</dbReference>
<comment type="caution">
    <text evidence="1">The sequence shown here is derived from an EMBL/GenBank/DDBJ whole genome shotgun (WGS) entry which is preliminary data.</text>
</comment>
<dbReference type="Proteomes" id="UP001162156">
    <property type="component" value="Unassembled WGS sequence"/>
</dbReference>
<dbReference type="EMBL" id="JANEYF010005499">
    <property type="protein sequence ID" value="KAJ8928002.1"/>
    <property type="molecule type" value="Genomic_DNA"/>
</dbReference>
<reference evidence="1" key="1">
    <citation type="journal article" date="2023" name="Insect Mol. Biol.">
        <title>Genome sequencing provides insights into the evolution of gene families encoding plant cell wall-degrading enzymes in longhorned beetles.</title>
        <authorList>
            <person name="Shin N.R."/>
            <person name="Okamura Y."/>
            <person name="Kirsch R."/>
            <person name="Pauchet Y."/>
        </authorList>
    </citation>
    <scope>NUCLEOTIDE SEQUENCE</scope>
    <source>
        <strain evidence="1">RBIC_L_NR</strain>
    </source>
</reference>
<keyword evidence="2" id="KW-1185">Reference proteome</keyword>
<sequence>MAGTKVIRCLAKNCGAKEPKLLTSTKFRKHIATSLQLMTMQSDEMEQIAKFMGHTKKTHSEFFRQVFIEFDKSTKT</sequence>
<protein>
    <submittedName>
        <fullName evidence="1">Uncharacterized protein</fullName>
    </submittedName>
</protein>